<name>A0A0E9T8Y1_ANGAN</name>
<proteinExistence type="predicted"/>
<accession>A0A0E9T8Y1</accession>
<dbReference type="AlphaFoldDB" id="A0A0E9T8Y1"/>
<sequence>MILLKFWYLGFLLNIPKHTHKRSRT</sequence>
<organism evidence="1">
    <name type="scientific">Anguilla anguilla</name>
    <name type="common">European freshwater eel</name>
    <name type="synonym">Muraena anguilla</name>
    <dbReference type="NCBI Taxonomy" id="7936"/>
    <lineage>
        <taxon>Eukaryota</taxon>
        <taxon>Metazoa</taxon>
        <taxon>Chordata</taxon>
        <taxon>Craniata</taxon>
        <taxon>Vertebrata</taxon>
        <taxon>Euteleostomi</taxon>
        <taxon>Actinopterygii</taxon>
        <taxon>Neopterygii</taxon>
        <taxon>Teleostei</taxon>
        <taxon>Anguilliformes</taxon>
        <taxon>Anguillidae</taxon>
        <taxon>Anguilla</taxon>
    </lineage>
</organism>
<reference evidence="1" key="1">
    <citation type="submission" date="2014-11" db="EMBL/GenBank/DDBJ databases">
        <authorList>
            <person name="Amaro Gonzalez C."/>
        </authorList>
    </citation>
    <scope>NUCLEOTIDE SEQUENCE</scope>
</reference>
<reference evidence="1" key="2">
    <citation type="journal article" date="2015" name="Fish Shellfish Immunol.">
        <title>Early steps in the European eel (Anguilla anguilla)-Vibrio vulnificus interaction in the gills: Role of the RtxA13 toxin.</title>
        <authorList>
            <person name="Callol A."/>
            <person name="Pajuelo D."/>
            <person name="Ebbesson L."/>
            <person name="Teles M."/>
            <person name="MacKenzie S."/>
            <person name="Amaro C."/>
        </authorList>
    </citation>
    <scope>NUCLEOTIDE SEQUENCE</scope>
</reference>
<protein>
    <submittedName>
        <fullName evidence="1">Uncharacterized protein</fullName>
    </submittedName>
</protein>
<evidence type="ECO:0000313" key="1">
    <source>
        <dbReference type="EMBL" id="JAH49218.1"/>
    </source>
</evidence>
<dbReference type="EMBL" id="GBXM01059359">
    <property type="protein sequence ID" value="JAH49218.1"/>
    <property type="molecule type" value="Transcribed_RNA"/>
</dbReference>